<evidence type="ECO:0008006" key="10">
    <source>
        <dbReference type="Google" id="ProtNLM"/>
    </source>
</evidence>
<sequence>MVHVVNGWYINRSRRYQNFPSKQPKRSAMLSAIIIYALCFTFVLEAGASRSPHRREKQAARRKEHSSAPRPRTTLPEIDHTKRAEPISFANDATKAFYVNGKNIPTVPFDVGDSWAGLLPVGPSANETRKLYFWYFPTAKDVGKDDFIIWLNGGPGCSSLEGFLQENGPISFQYGQYHASQNPYSWTNVSNMLWVDQPVGTGFSQGTPDAKNEVDVANHFIGFLEQCASPGFIGYFTKSHIIRSKSSRSSLN</sequence>
<dbReference type="Gene3D" id="3.40.50.1820">
    <property type="entry name" value="alpha/beta hydrolase"/>
    <property type="match status" value="1"/>
</dbReference>
<dbReference type="AlphaFoldDB" id="A0A067MPU7"/>
<feature type="transmembrane region" description="Helical" evidence="7">
    <location>
        <begin position="28"/>
        <end position="48"/>
    </location>
</feature>
<evidence type="ECO:0000256" key="1">
    <source>
        <dbReference type="ARBA" id="ARBA00009431"/>
    </source>
</evidence>
<dbReference type="Pfam" id="PF00450">
    <property type="entry name" value="Peptidase_S10"/>
    <property type="match status" value="1"/>
</dbReference>
<dbReference type="GO" id="GO:0006508">
    <property type="term" value="P:proteolysis"/>
    <property type="evidence" value="ECO:0007669"/>
    <property type="project" value="UniProtKB-KW"/>
</dbReference>
<comment type="similarity">
    <text evidence="1">Belongs to the peptidase S10 family.</text>
</comment>
<gene>
    <name evidence="8" type="ORF">BOTBODRAFT_53170</name>
</gene>
<name>A0A067MPU7_BOTB1</name>
<evidence type="ECO:0000313" key="8">
    <source>
        <dbReference type="EMBL" id="KDQ17594.1"/>
    </source>
</evidence>
<dbReference type="SUPFAM" id="SSF53474">
    <property type="entry name" value="alpha/beta-Hydrolases"/>
    <property type="match status" value="1"/>
</dbReference>
<dbReference type="PANTHER" id="PTHR11802">
    <property type="entry name" value="SERINE PROTEASE FAMILY S10 SERINE CARBOXYPEPTIDASE"/>
    <property type="match status" value="1"/>
</dbReference>
<protein>
    <recommendedName>
        <fullName evidence="10">Carboxypeptidase</fullName>
    </recommendedName>
</protein>
<reference evidence="9" key="1">
    <citation type="journal article" date="2014" name="Proc. Natl. Acad. Sci. U.S.A.">
        <title>Extensive sampling of basidiomycete genomes demonstrates inadequacy of the white-rot/brown-rot paradigm for wood decay fungi.</title>
        <authorList>
            <person name="Riley R."/>
            <person name="Salamov A.A."/>
            <person name="Brown D.W."/>
            <person name="Nagy L.G."/>
            <person name="Floudas D."/>
            <person name="Held B.W."/>
            <person name="Levasseur A."/>
            <person name="Lombard V."/>
            <person name="Morin E."/>
            <person name="Otillar R."/>
            <person name="Lindquist E.A."/>
            <person name="Sun H."/>
            <person name="LaButti K.M."/>
            <person name="Schmutz J."/>
            <person name="Jabbour D."/>
            <person name="Luo H."/>
            <person name="Baker S.E."/>
            <person name="Pisabarro A.G."/>
            <person name="Walton J.D."/>
            <person name="Blanchette R.A."/>
            <person name="Henrissat B."/>
            <person name="Martin F."/>
            <person name="Cullen D."/>
            <person name="Hibbett D.S."/>
            <person name="Grigoriev I.V."/>
        </authorList>
    </citation>
    <scope>NUCLEOTIDE SEQUENCE [LARGE SCALE GENOMIC DNA]</scope>
    <source>
        <strain evidence="9">FD-172 SS1</strain>
    </source>
</reference>
<accession>A0A067MPU7</accession>
<dbReference type="PANTHER" id="PTHR11802:SF479">
    <property type="entry name" value="CARBOXYPEPTIDASE"/>
    <property type="match status" value="1"/>
</dbReference>
<organism evidence="8 9">
    <name type="scientific">Botryobasidium botryosum (strain FD-172 SS1)</name>
    <dbReference type="NCBI Taxonomy" id="930990"/>
    <lineage>
        <taxon>Eukaryota</taxon>
        <taxon>Fungi</taxon>
        <taxon>Dikarya</taxon>
        <taxon>Basidiomycota</taxon>
        <taxon>Agaricomycotina</taxon>
        <taxon>Agaricomycetes</taxon>
        <taxon>Cantharellales</taxon>
        <taxon>Botryobasidiaceae</taxon>
        <taxon>Botryobasidium</taxon>
    </lineage>
</organism>
<keyword evidence="7" id="KW-1133">Transmembrane helix</keyword>
<dbReference type="GO" id="GO:0004185">
    <property type="term" value="F:serine-type carboxypeptidase activity"/>
    <property type="evidence" value="ECO:0007669"/>
    <property type="project" value="InterPro"/>
</dbReference>
<dbReference type="HOGENOM" id="CLU_1102637_0_0_1"/>
<keyword evidence="2" id="KW-0121">Carboxypeptidase</keyword>
<evidence type="ECO:0000256" key="6">
    <source>
        <dbReference type="SAM" id="MobiDB-lite"/>
    </source>
</evidence>
<keyword evidence="4" id="KW-0378">Hydrolase</keyword>
<evidence type="ECO:0000256" key="7">
    <source>
        <dbReference type="SAM" id="Phobius"/>
    </source>
</evidence>
<evidence type="ECO:0000256" key="3">
    <source>
        <dbReference type="ARBA" id="ARBA00022670"/>
    </source>
</evidence>
<keyword evidence="3" id="KW-0645">Protease</keyword>
<evidence type="ECO:0000256" key="2">
    <source>
        <dbReference type="ARBA" id="ARBA00022645"/>
    </source>
</evidence>
<evidence type="ECO:0000313" key="9">
    <source>
        <dbReference type="Proteomes" id="UP000027195"/>
    </source>
</evidence>
<feature type="compositionally biased region" description="Basic and acidic residues" evidence="6">
    <location>
        <begin position="57"/>
        <end position="67"/>
    </location>
</feature>
<evidence type="ECO:0000256" key="5">
    <source>
        <dbReference type="ARBA" id="ARBA00023180"/>
    </source>
</evidence>
<keyword evidence="7" id="KW-0472">Membrane</keyword>
<evidence type="ECO:0000256" key="4">
    <source>
        <dbReference type="ARBA" id="ARBA00022801"/>
    </source>
</evidence>
<feature type="region of interest" description="Disordered" evidence="6">
    <location>
        <begin position="51"/>
        <end position="81"/>
    </location>
</feature>
<dbReference type="InParanoid" id="A0A067MPU7"/>
<keyword evidence="9" id="KW-1185">Reference proteome</keyword>
<keyword evidence="5" id="KW-0325">Glycoprotein</keyword>
<dbReference type="EMBL" id="KL198023">
    <property type="protein sequence ID" value="KDQ17594.1"/>
    <property type="molecule type" value="Genomic_DNA"/>
</dbReference>
<dbReference type="Proteomes" id="UP000027195">
    <property type="component" value="Unassembled WGS sequence"/>
</dbReference>
<dbReference type="InterPro" id="IPR029058">
    <property type="entry name" value="AB_hydrolase_fold"/>
</dbReference>
<dbReference type="STRING" id="930990.A0A067MPU7"/>
<dbReference type="OrthoDB" id="443318at2759"/>
<proteinExistence type="inferred from homology"/>
<dbReference type="InterPro" id="IPR001563">
    <property type="entry name" value="Peptidase_S10"/>
</dbReference>
<keyword evidence="7" id="KW-0812">Transmembrane</keyword>